<organism evidence="7 8">
    <name type="scientific">Spongiibacter thalassae</name>
    <dbReference type="NCBI Taxonomy" id="2721624"/>
    <lineage>
        <taxon>Bacteria</taxon>
        <taxon>Pseudomonadati</taxon>
        <taxon>Pseudomonadota</taxon>
        <taxon>Gammaproteobacteria</taxon>
        <taxon>Cellvibrionales</taxon>
        <taxon>Spongiibacteraceae</taxon>
        <taxon>Spongiibacter</taxon>
    </lineage>
</organism>
<protein>
    <submittedName>
        <fullName evidence="7">Sterol desaturase family protein</fullName>
    </submittedName>
</protein>
<evidence type="ECO:0000256" key="5">
    <source>
        <dbReference type="SAM" id="Phobius"/>
    </source>
</evidence>
<feature type="transmembrane region" description="Helical" evidence="5">
    <location>
        <begin position="86"/>
        <end position="105"/>
    </location>
</feature>
<proteinExistence type="predicted"/>
<feature type="transmembrane region" description="Helical" evidence="5">
    <location>
        <begin position="14"/>
        <end position="33"/>
    </location>
</feature>
<feature type="transmembrane region" description="Helical" evidence="5">
    <location>
        <begin position="54"/>
        <end position="74"/>
    </location>
</feature>
<feature type="transmembrane region" description="Helical" evidence="5">
    <location>
        <begin position="146"/>
        <end position="170"/>
    </location>
</feature>
<dbReference type="PANTHER" id="PTHR11863">
    <property type="entry name" value="STEROL DESATURASE"/>
    <property type="match status" value="1"/>
</dbReference>
<accession>A0ABX1GGY3</accession>
<keyword evidence="2 5" id="KW-0812">Transmembrane</keyword>
<evidence type="ECO:0000256" key="3">
    <source>
        <dbReference type="ARBA" id="ARBA00022989"/>
    </source>
</evidence>
<reference evidence="7 8" key="1">
    <citation type="submission" date="2020-04" db="EMBL/GenBank/DDBJ databases">
        <authorList>
            <person name="Yoon J."/>
        </authorList>
    </citation>
    <scope>NUCLEOTIDE SEQUENCE [LARGE SCALE GENOMIC DNA]</scope>
    <source>
        <strain evidence="7 8">KMU-166</strain>
    </source>
</reference>
<evidence type="ECO:0000256" key="1">
    <source>
        <dbReference type="ARBA" id="ARBA00004370"/>
    </source>
</evidence>
<dbReference type="EMBL" id="JAAWWK010000003">
    <property type="protein sequence ID" value="NKI17752.1"/>
    <property type="molecule type" value="Genomic_DNA"/>
</dbReference>
<dbReference type="Pfam" id="PF04116">
    <property type="entry name" value="FA_hydroxylase"/>
    <property type="match status" value="1"/>
</dbReference>
<evidence type="ECO:0000256" key="4">
    <source>
        <dbReference type="ARBA" id="ARBA00023136"/>
    </source>
</evidence>
<dbReference type="Proteomes" id="UP000765845">
    <property type="component" value="Unassembled WGS sequence"/>
</dbReference>
<evidence type="ECO:0000256" key="2">
    <source>
        <dbReference type="ARBA" id="ARBA00022692"/>
    </source>
</evidence>
<gene>
    <name evidence="7" type="ORF">HCU74_09990</name>
</gene>
<keyword evidence="8" id="KW-1185">Reference proteome</keyword>
<keyword evidence="3 5" id="KW-1133">Transmembrane helix</keyword>
<comment type="caution">
    <text evidence="7">The sequence shown here is derived from an EMBL/GenBank/DDBJ whole genome shotgun (WGS) entry which is preliminary data.</text>
</comment>
<comment type="subcellular location">
    <subcellularLocation>
        <location evidence="1">Membrane</location>
    </subcellularLocation>
</comment>
<evidence type="ECO:0000259" key="6">
    <source>
        <dbReference type="Pfam" id="PF04116"/>
    </source>
</evidence>
<keyword evidence="4 5" id="KW-0472">Membrane</keyword>
<sequence length="269" mass="29874">MPDYGVDGLDSDTLRALIFSATLAVLVAAEYVAPHRPQQRRQRWRVNSLMLLAGNLLARLALPLTAVGAAALAAENQWGMLTLTSFPDYLVIMASVAVLDITIYWQHRLFHQLPVLWRLHRVHHGDREVDVTTGIRFHPAEIVLSMVVKIAVIIALGVPVVAVMIFEVLLSSCALFNHSNIRLPDSIESLLRKILITPSLHRVHHSCVRVETNSNYGFSVPWWDRLFGSYCGTPGAGEEGLVLGLGADERRLPVTLFGLLCDPFSRSQE</sequence>
<dbReference type="InterPro" id="IPR006694">
    <property type="entry name" value="Fatty_acid_hydroxylase"/>
</dbReference>
<evidence type="ECO:0000313" key="7">
    <source>
        <dbReference type="EMBL" id="NKI17752.1"/>
    </source>
</evidence>
<dbReference type="InterPro" id="IPR050307">
    <property type="entry name" value="Sterol_Desaturase_Related"/>
</dbReference>
<dbReference type="RefSeq" id="WP_168450293.1">
    <property type="nucleotide sequence ID" value="NZ_JAAWWK010000003.1"/>
</dbReference>
<evidence type="ECO:0000313" key="8">
    <source>
        <dbReference type="Proteomes" id="UP000765845"/>
    </source>
</evidence>
<feature type="domain" description="Fatty acid hydroxylase" evidence="6">
    <location>
        <begin position="94"/>
        <end position="229"/>
    </location>
</feature>
<name>A0ABX1GGY3_9GAMM</name>